<evidence type="ECO:0000313" key="6">
    <source>
        <dbReference type="Proteomes" id="UP000011728"/>
    </source>
</evidence>
<dbReference type="Pfam" id="PF00015">
    <property type="entry name" value="MCPsignal"/>
    <property type="match status" value="1"/>
</dbReference>
<feature type="domain" description="Methyl-accepting transducer" evidence="4">
    <location>
        <begin position="146"/>
        <end position="396"/>
    </location>
</feature>
<dbReference type="OrthoDB" id="1937480at2"/>
<dbReference type="InterPro" id="IPR004089">
    <property type="entry name" value="MCPsignal_dom"/>
</dbReference>
<protein>
    <submittedName>
        <fullName evidence="5">Methyl-accepting chemotaxis protein</fullName>
    </submittedName>
</protein>
<reference evidence="5 6" key="1">
    <citation type="submission" date="2013-02" db="EMBL/GenBank/DDBJ databases">
        <title>Genome sequence of Clostridium saccharoperbutylacetonicum N1-4(HMT).</title>
        <authorList>
            <person name="Poehlein A."/>
            <person name="Daniel R."/>
        </authorList>
    </citation>
    <scope>NUCLEOTIDE SEQUENCE [LARGE SCALE GENOMIC DNA]</scope>
    <source>
        <strain evidence="6">N1-4(HMT)</strain>
    </source>
</reference>
<name>M1MN39_9CLOT</name>
<gene>
    <name evidence="5" type="ORF">Cspa_c23810</name>
</gene>
<dbReference type="KEGG" id="csr:Cspa_c23810"/>
<dbReference type="AlphaFoldDB" id="M1MN39"/>
<dbReference type="PATRIC" id="fig|931276.5.peg.2385"/>
<keyword evidence="3" id="KW-0812">Transmembrane</keyword>
<dbReference type="PROSITE" id="PS50111">
    <property type="entry name" value="CHEMOTAXIS_TRANSDUC_2"/>
    <property type="match status" value="1"/>
</dbReference>
<dbReference type="PANTHER" id="PTHR32089:SF112">
    <property type="entry name" value="LYSOZYME-LIKE PROTEIN-RELATED"/>
    <property type="match status" value="1"/>
</dbReference>
<evidence type="ECO:0000256" key="2">
    <source>
        <dbReference type="PROSITE-ProRule" id="PRU00284"/>
    </source>
</evidence>
<evidence type="ECO:0000259" key="4">
    <source>
        <dbReference type="PROSITE" id="PS50111"/>
    </source>
</evidence>
<feature type="transmembrane region" description="Helical" evidence="3">
    <location>
        <begin position="54"/>
        <end position="77"/>
    </location>
</feature>
<dbReference type="STRING" id="36745.CLSAP_21980"/>
<evidence type="ECO:0000256" key="1">
    <source>
        <dbReference type="ARBA" id="ARBA00023224"/>
    </source>
</evidence>
<proteinExistence type="predicted"/>
<dbReference type="RefSeq" id="WP_015392465.1">
    <property type="nucleotide sequence ID" value="NC_020291.1"/>
</dbReference>
<evidence type="ECO:0000256" key="3">
    <source>
        <dbReference type="SAM" id="Phobius"/>
    </source>
</evidence>
<keyword evidence="3" id="KW-0472">Membrane</keyword>
<sequence length="433" mass="47555">MEKLKNFKITNLMGLLKQVFTTVALLLISLAVIIGIISGTILKEVTHFDNSLDLIFLCIISNICIEVMIFIVFTVFIKKTVDDFGNIADLIHSGDLSVKLDLKDNKLLKNAGTYLNSITAEMKGIIEGTYKLTKAIVSASFNMSDKVEQAMSSVTEIEKTIDQIAVGATEQVTEIQKSVDKIENLSDHIILVKDSYNDVILETDNVNKLNGAGISSVRDLREKSDDYNVASEEIFVAVENLTVTLQNVDLFVTTIQNIAEQTNLLALNANIEAARAGDAGKGFAVVADEVRKLAEESKKSTEEIRNMMGNIKKDSDQAMNAMKLMQNVSKEQLSSVDQTENSFNRIAEAIKSITYKIQNTSEVINKMEILKNEALNSIEHTADVSEETAAASEELAASVETQSIIFGEMSASAIELNSIAADMDNSLKKYKIK</sequence>
<dbReference type="GO" id="GO:0016020">
    <property type="term" value="C:membrane"/>
    <property type="evidence" value="ECO:0007669"/>
    <property type="project" value="InterPro"/>
</dbReference>
<keyword evidence="3" id="KW-1133">Transmembrane helix</keyword>
<dbReference type="Proteomes" id="UP000011728">
    <property type="component" value="Chromosome"/>
</dbReference>
<accession>M1MN39</accession>
<keyword evidence="1 2" id="KW-0807">Transducer</keyword>
<dbReference type="PANTHER" id="PTHR32089">
    <property type="entry name" value="METHYL-ACCEPTING CHEMOTAXIS PROTEIN MCPB"/>
    <property type="match status" value="1"/>
</dbReference>
<evidence type="ECO:0000313" key="5">
    <source>
        <dbReference type="EMBL" id="AGF56146.1"/>
    </source>
</evidence>
<dbReference type="GO" id="GO:0007165">
    <property type="term" value="P:signal transduction"/>
    <property type="evidence" value="ECO:0007669"/>
    <property type="project" value="UniProtKB-KW"/>
</dbReference>
<dbReference type="SMART" id="SM00283">
    <property type="entry name" value="MA"/>
    <property type="match status" value="1"/>
</dbReference>
<dbReference type="EMBL" id="CP004121">
    <property type="protein sequence ID" value="AGF56146.1"/>
    <property type="molecule type" value="Genomic_DNA"/>
</dbReference>
<feature type="transmembrane region" description="Helical" evidence="3">
    <location>
        <begin position="20"/>
        <end position="42"/>
    </location>
</feature>
<keyword evidence="6" id="KW-1185">Reference proteome</keyword>
<dbReference type="eggNOG" id="COG0840">
    <property type="taxonomic scope" value="Bacteria"/>
</dbReference>
<dbReference type="Gene3D" id="1.10.287.950">
    <property type="entry name" value="Methyl-accepting chemotaxis protein"/>
    <property type="match status" value="1"/>
</dbReference>
<dbReference type="SUPFAM" id="SSF58104">
    <property type="entry name" value="Methyl-accepting chemotaxis protein (MCP) signaling domain"/>
    <property type="match status" value="1"/>
</dbReference>
<organism evidence="5 6">
    <name type="scientific">Clostridium saccharoperbutylacetonicum N1-4(HMT)</name>
    <dbReference type="NCBI Taxonomy" id="931276"/>
    <lineage>
        <taxon>Bacteria</taxon>
        <taxon>Bacillati</taxon>
        <taxon>Bacillota</taxon>
        <taxon>Clostridia</taxon>
        <taxon>Eubacteriales</taxon>
        <taxon>Clostridiaceae</taxon>
        <taxon>Clostridium</taxon>
    </lineage>
</organism>
<dbReference type="HOGENOM" id="CLU_000445_107_18_9"/>